<name>A0A8T3A9K8_DENNO</name>
<accession>A0A8T3A9K8</accession>
<dbReference type="Proteomes" id="UP000829196">
    <property type="component" value="Unassembled WGS sequence"/>
</dbReference>
<dbReference type="EMBL" id="JAGYWB010000019">
    <property type="protein sequence ID" value="KAI0489233.1"/>
    <property type="molecule type" value="Genomic_DNA"/>
</dbReference>
<organism evidence="1 2">
    <name type="scientific">Dendrobium nobile</name>
    <name type="common">Orchid</name>
    <dbReference type="NCBI Taxonomy" id="94219"/>
    <lineage>
        <taxon>Eukaryota</taxon>
        <taxon>Viridiplantae</taxon>
        <taxon>Streptophyta</taxon>
        <taxon>Embryophyta</taxon>
        <taxon>Tracheophyta</taxon>
        <taxon>Spermatophyta</taxon>
        <taxon>Magnoliopsida</taxon>
        <taxon>Liliopsida</taxon>
        <taxon>Asparagales</taxon>
        <taxon>Orchidaceae</taxon>
        <taxon>Epidendroideae</taxon>
        <taxon>Malaxideae</taxon>
        <taxon>Dendrobiinae</taxon>
        <taxon>Dendrobium</taxon>
    </lineage>
</organism>
<protein>
    <submittedName>
        <fullName evidence="1">Uncharacterized protein</fullName>
    </submittedName>
</protein>
<comment type="caution">
    <text evidence="1">The sequence shown here is derived from an EMBL/GenBank/DDBJ whole genome shotgun (WGS) entry which is preliminary data.</text>
</comment>
<evidence type="ECO:0000313" key="1">
    <source>
        <dbReference type="EMBL" id="KAI0489233.1"/>
    </source>
</evidence>
<gene>
    <name evidence="1" type="ORF">KFK09_029075</name>
</gene>
<dbReference type="AlphaFoldDB" id="A0A8T3A9K8"/>
<keyword evidence="2" id="KW-1185">Reference proteome</keyword>
<reference evidence="1" key="1">
    <citation type="journal article" date="2022" name="Front. Genet.">
        <title>Chromosome-Scale Assembly of the Dendrobium nobile Genome Provides Insights Into the Molecular Mechanism of the Biosynthesis of the Medicinal Active Ingredient of Dendrobium.</title>
        <authorList>
            <person name="Xu Q."/>
            <person name="Niu S.-C."/>
            <person name="Li K.-L."/>
            <person name="Zheng P.-J."/>
            <person name="Zhang X.-J."/>
            <person name="Jia Y."/>
            <person name="Liu Y."/>
            <person name="Niu Y.-X."/>
            <person name="Yu L.-H."/>
            <person name="Chen D.-F."/>
            <person name="Zhang G.-Q."/>
        </authorList>
    </citation>
    <scope>NUCLEOTIDE SEQUENCE</scope>
    <source>
        <tissue evidence="1">Leaf</tissue>
    </source>
</reference>
<evidence type="ECO:0000313" key="2">
    <source>
        <dbReference type="Proteomes" id="UP000829196"/>
    </source>
</evidence>
<proteinExistence type="predicted"/>
<sequence>MPLWGAGADGLIVLPRSHLVAAGFRSPSPDFRLVPYIPVDSKTSFFNKNVAGRKYYSLVFFGNSVGYYFSEINPG</sequence>